<dbReference type="EMBL" id="JACGXA010000001">
    <property type="protein sequence ID" value="MBA8803783.1"/>
    <property type="molecule type" value="Genomic_DNA"/>
</dbReference>
<evidence type="ECO:0000313" key="3">
    <source>
        <dbReference type="EMBL" id="MBA8803783.1"/>
    </source>
</evidence>
<keyword evidence="4" id="KW-1185">Reference proteome</keyword>
<keyword evidence="2" id="KW-0472">Membrane</keyword>
<organism evidence="3 4">
    <name type="scientific">Nocardioides ginsengisegetis</name>
    <dbReference type="NCBI Taxonomy" id="661491"/>
    <lineage>
        <taxon>Bacteria</taxon>
        <taxon>Bacillati</taxon>
        <taxon>Actinomycetota</taxon>
        <taxon>Actinomycetes</taxon>
        <taxon>Propionibacteriales</taxon>
        <taxon>Nocardioidaceae</taxon>
        <taxon>Nocardioides</taxon>
    </lineage>
</organism>
<feature type="transmembrane region" description="Helical" evidence="2">
    <location>
        <begin position="53"/>
        <end position="71"/>
    </location>
</feature>
<name>A0A7W3IZY8_9ACTN</name>
<dbReference type="Pfam" id="PF14019">
    <property type="entry name" value="DUF4235"/>
    <property type="match status" value="1"/>
</dbReference>
<keyword evidence="2" id="KW-1133">Transmembrane helix</keyword>
<comment type="caution">
    <text evidence="3">The sequence shown here is derived from an EMBL/GenBank/DDBJ whole genome shotgun (WGS) entry which is preliminary data.</text>
</comment>
<proteinExistence type="predicted"/>
<keyword evidence="2" id="KW-0812">Transmembrane</keyword>
<sequence>MASGSKVWSVFSLGAALGAAAVAKKTLNTGWRAATGKNPPANPADPDVALWEAVAWASVSGTFIALARMLATRRAAEYYAKSTGHLPPDLQKDGQDASKAPAPTS</sequence>
<dbReference type="Proteomes" id="UP000580910">
    <property type="component" value="Unassembled WGS sequence"/>
</dbReference>
<feature type="region of interest" description="Disordered" evidence="1">
    <location>
        <begin position="82"/>
        <end position="105"/>
    </location>
</feature>
<evidence type="ECO:0008006" key="5">
    <source>
        <dbReference type="Google" id="ProtNLM"/>
    </source>
</evidence>
<dbReference type="RefSeq" id="WP_182538923.1">
    <property type="nucleotide sequence ID" value="NZ_JACGXA010000001.1"/>
</dbReference>
<dbReference type="AlphaFoldDB" id="A0A7W3IZY8"/>
<evidence type="ECO:0000313" key="4">
    <source>
        <dbReference type="Proteomes" id="UP000580910"/>
    </source>
</evidence>
<evidence type="ECO:0000256" key="2">
    <source>
        <dbReference type="SAM" id="Phobius"/>
    </source>
</evidence>
<gene>
    <name evidence="3" type="ORF">FB382_002074</name>
</gene>
<accession>A0A7W3IZY8</accession>
<reference evidence="3 4" key="1">
    <citation type="submission" date="2020-07" db="EMBL/GenBank/DDBJ databases">
        <title>Sequencing the genomes of 1000 actinobacteria strains.</title>
        <authorList>
            <person name="Klenk H.-P."/>
        </authorList>
    </citation>
    <scope>NUCLEOTIDE SEQUENCE [LARGE SCALE GENOMIC DNA]</scope>
    <source>
        <strain evidence="3 4">DSM 21349</strain>
    </source>
</reference>
<protein>
    <recommendedName>
        <fullName evidence="5">DUF4235 domain-containing protein</fullName>
    </recommendedName>
</protein>
<evidence type="ECO:0000256" key="1">
    <source>
        <dbReference type="SAM" id="MobiDB-lite"/>
    </source>
</evidence>
<dbReference type="InterPro" id="IPR025329">
    <property type="entry name" value="DUF4235"/>
</dbReference>